<dbReference type="RefSeq" id="WP_378535470.1">
    <property type="nucleotide sequence ID" value="NZ_JBHSBH010000012.1"/>
</dbReference>
<protein>
    <submittedName>
        <fullName evidence="2">Uncharacterized protein</fullName>
    </submittedName>
</protein>
<name>A0ABV8FTF9_9ACTN</name>
<gene>
    <name evidence="2" type="ORF">ACFOVU_18925</name>
</gene>
<evidence type="ECO:0000256" key="1">
    <source>
        <dbReference type="SAM" id="SignalP"/>
    </source>
</evidence>
<keyword evidence="1" id="KW-0732">Signal</keyword>
<organism evidence="2 3">
    <name type="scientific">Nocardiopsis sediminis</name>
    <dbReference type="NCBI Taxonomy" id="1778267"/>
    <lineage>
        <taxon>Bacteria</taxon>
        <taxon>Bacillati</taxon>
        <taxon>Actinomycetota</taxon>
        <taxon>Actinomycetes</taxon>
        <taxon>Streptosporangiales</taxon>
        <taxon>Nocardiopsidaceae</taxon>
        <taxon>Nocardiopsis</taxon>
    </lineage>
</organism>
<proteinExistence type="predicted"/>
<evidence type="ECO:0000313" key="2">
    <source>
        <dbReference type="EMBL" id="MFC3998013.1"/>
    </source>
</evidence>
<accession>A0ABV8FTF9</accession>
<feature type="chain" id="PRO_5045849002" evidence="1">
    <location>
        <begin position="28"/>
        <end position="129"/>
    </location>
</feature>
<dbReference type="EMBL" id="JBHSBH010000012">
    <property type="protein sequence ID" value="MFC3998013.1"/>
    <property type="molecule type" value="Genomic_DNA"/>
</dbReference>
<sequence>MRILTAVAAVTAACAAALAGAAPAAGAADDDLRFVVVREAAYRYQSEDTARLIEDPEANGCRSATEEVTAEEARAIGVVLPDTEAPVTVREIDCTSGKPGEGAERLKVVFPGDEPVDWPGWARRVIAAD</sequence>
<dbReference type="Proteomes" id="UP001595847">
    <property type="component" value="Unassembled WGS sequence"/>
</dbReference>
<keyword evidence="3" id="KW-1185">Reference proteome</keyword>
<evidence type="ECO:0000313" key="3">
    <source>
        <dbReference type="Proteomes" id="UP001595847"/>
    </source>
</evidence>
<reference evidence="3" key="1">
    <citation type="journal article" date="2019" name="Int. J. Syst. Evol. Microbiol.">
        <title>The Global Catalogue of Microorganisms (GCM) 10K type strain sequencing project: providing services to taxonomists for standard genome sequencing and annotation.</title>
        <authorList>
            <consortium name="The Broad Institute Genomics Platform"/>
            <consortium name="The Broad Institute Genome Sequencing Center for Infectious Disease"/>
            <person name="Wu L."/>
            <person name="Ma J."/>
        </authorList>
    </citation>
    <scope>NUCLEOTIDE SEQUENCE [LARGE SCALE GENOMIC DNA]</scope>
    <source>
        <strain evidence="3">TBRC 1826</strain>
    </source>
</reference>
<comment type="caution">
    <text evidence="2">The sequence shown here is derived from an EMBL/GenBank/DDBJ whole genome shotgun (WGS) entry which is preliminary data.</text>
</comment>
<feature type="signal peptide" evidence="1">
    <location>
        <begin position="1"/>
        <end position="27"/>
    </location>
</feature>